<dbReference type="InterPro" id="IPR003593">
    <property type="entry name" value="AAA+_ATPase"/>
</dbReference>
<dbReference type="InterPro" id="IPR025943">
    <property type="entry name" value="Sigma_54_int_dom_ATP-bd_2"/>
</dbReference>
<dbReference type="PROSITE" id="PS50045">
    <property type="entry name" value="SIGMA54_INTERACT_4"/>
    <property type="match status" value="1"/>
</dbReference>
<dbReference type="SUPFAM" id="SSF46689">
    <property type="entry name" value="Homeodomain-like"/>
    <property type="match status" value="1"/>
</dbReference>
<keyword evidence="8" id="KW-0238">DNA-binding</keyword>
<dbReference type="Pfam" id="PF25601">
    <property type="entry name" value="AAA_lid_14"/>
    <property type="match status" value="1"/>
</dbReference>
<dbReference type="InterPro" id="IPR011006">
    <property type="entry name" value="CheY-like_superfamily"/>
</dbReference>
<dbReference type="Pfam" id="PF02954">
    <property type="entry name" value="HTH_8"/>
    <property type="match status" value="1"/>
</dbReference>
<dbReference type="FunFam" id="1.10.8.60:FF:000014">
    <property type="entry name" value="DNA-binding transcriptional regulator NtrC"/>
    <property type="match status" value="1"/>
</dbReference>
<reference evidence="14" key="1">
    <citation type="journal article" date="2020" name="mSystems">
        <title>Genome- and Community-Level Interaction Insights into Carbon Utilization and Element Cycling Functions of Hydrothermarchaeota in Hydrothermal Sediment.</title>
        <authorList>
            <person name="Zhou Z."/>
            <person name="Liu Y."/>
            <person name="Xu W."/>
            <person name="Pan J."/>
            <person name="Luo Z.H."/>
            <person name="Li M."/>
        </authorList>
    </citation>
    <scope>NUCLEOTIDE SEQUENCE [LARGE SCALE GENOMIC DNA]</scope>
    <source>
        <strain evidence="14">SpSt-711</strain>
    </source>
</reference>
<dbReference type="InterPro" id="IPR027417">
    <property type="entry name" value="P-loop_NTPase"/>
</dbReference>
<evidence type="ECO:0000256" key="2">
    <source>
        <dbReference type="ARBA" id="ARBA00022490"/>
    </source>
</evidence>
<proteinExistence type="predicted"/>
<dbReference type="InterPro" id="IPR002078">
    <property type="entry name" value="Sigma_54_int"/>
</dbReference>
<gene>
    <name evidence="14" type="ORF">ENU91_00915</name>
</gene>
<protein>
    <submittedName>
        <fullName evidence="14">Sigma-54-dependent Fis family transcriptional regulator</fullName>
    </submittedName>
</protein>
<dbReference type="Gene3D" id="1.10.8.60">
    <property type="match status" value="1"/>
</dbReference>
<keyword evidence="2" id="KW-0963">Cytoplasm</keyword>
<evidence type="ECO:0000259" key="12">
    <source>
        <dbReference type="PROSITE" id="PS50045"/>
    </source>
</evidence>
<dbReference type="InterPro" id="IPR001789">
    <property type="entry name" value="Sig_transdc_resp-reg_receiver"/>
</dbReference>
<name>A0A7V4JP82_9BACT</name>
<dbReference type="PROSITE" id="PS00688">
    <property type="entry name" value="SIGMA54_INTERACT_3"/>
    <property type="match status" value="1"/>
</dbReference>
<comment type="subcellular location">
    <subcellularLocation>
        <location evidence="1">Cytoplasm</location>
    </subcellularLocation>
</comment>
<evidence type="ECO:0000256" key="1">
    <source>
        <dbReference type="ARBA" id="ARBA00004496"/>
    </source>
</evidence>
<feature type="modified residue" description="4-aspartylphosphate" evidence="11">
    <location>
        <position position="53"/>
    </location>
</feature>
<keyword evidence="3 11" id="KW-0597">Phosphoprotein</keyword>
<dbReference type="Gene3D" id="3.40.50.2300">
    <property type="match status" value="1"/>
</dbReference>
<evidence type="ECO:0000256" key="6">
    <source>
        <dbReference type="ARBA" id="ARBA00023012"/>
    </source>
</evidence>
<dbReference type="SMART" id="SM00382">
    <property type="entry name" value="AAA"/>
    <property type="match status" value="1"/>
</dbReference>
<dbReference type="Gene3D" id="1.10.10.60">
    <property type="entry name" value="Homeodomain-like"/>
    <property type="match status" value="1"/>
</dbReference>
<dbReference type="FunFam" id="3.40.50.2300:FF:000018">
    <property type="entry name" value="DNA-binding transcriptional regulator NtrC"/>
    <property type="match status" value="1"/>
</dbReference>
<dbReference type="InterPro" id="IPR025662">
    <property type="entry name" value="Sigma_54_int_dom_ATP-bd_1"/>
</dbReference>
<dbReference type="FunFam" id="3.40.50.300:FF:000006">
    <property type="entry name" value="DNA-binding transcriptional regulator NtrC"/>
    <property type="match status" value="1"/>
</dbReference>
<keyword evidence="10" id="KW-0804">Transcription</keyword>
<evidence type="ECO:0000256" key="9">
    <source>
        <dbReference type="ARBA" id="ARBA00023159"/>
    </source>
</evidence>
<dbReference type="PANTHER" id="PTHR32071">
    <property type="entry name" value="TRANSCRIPTIONAL REGULATORY PROTEIN"/>
    <property type="match status" value="1"/>
</dbReference>
<dbReference type="InterPro" id="IPR009057">
    <property type="entry name" value="Homeodomain-like_sf"/>
</dbReference>
<evidence type="ECO:0000256" key="3">
    <source>
        <dbReference type="ARBA" id="ARBA00022553"/>
    </source>
</evidence>
<dbReference type="Pfam" id="PF00072">
    <property type="entry name" value="Response_reg"/>
    <property type="match status" value="1"/>
</dbReference>
<dbReference type="PANTHER" id="PTHR32071:SF17">
    <property type="entry name" value="TRANSCRIPTIONAL REGULATOR (NTRC FAMILY)"/>
    <property type="match status" value="1"/>
</dbReference>
<dbReference type="PROSITE" id="PS00675">
    <property type="entry name" value="SIGMA54_INTERACT_1"/>
    <property type="match status" value="1"/>
</dbReference>
<dbReference type="InterPro" id="IPR002197">
    <property type="entry name" value="HTH_Fis"/>
</dbReference>
<evidence type="ECO:0000313" key="14">
    <source>
        <dbReference type="EMBL" id="HGU15215.1"/>
    </source>
</evidence>
<evidence type="ECO:0000256" key="11">
    <source>
        <dbReference type="PROSITE-ProRule" id="PRU00169"/>
    </source>
</evidence>
<dbReference type="GO" id="GO:0005524">
    <property type="term" value="F:ATP binding"/>
    <property type="evidence" value="ECO:0007669"/>
    <property type="project" value="UniProtKB-KW"/>
</dbReference>
<sequence>MKGEIWILDDEKGILETLEDILKDENFRVKSFLWGKELLKEINLKQPKVILLDLWLKDIDGFEVLETIKKTYPEIQIIIISGHGNIEIAVKAIKMGAFDFIEKPLSYERVIVTVENALKLALLEEENKRLRENIFGKVKLSGISPTIQKIRELILKAAPTDTTVLIQGESGVGKEIVAKLIHLYSKRAKEAFVEINCAAIPETLIESELFGYEKGAFTGAQSFKKGKLELAHKGTLFLDEIGDLSLDAQAKLLRVLEEKRFERLGSNKPIEIDVRIISATNKDLLKEIKKGKFREDLFFRINVLPISIPPLRERKEDIPILVEEFLEEFSYKIGCEKKIIKRDALEALIEYDWPGNVRELKNFIERLVIISSSSEISYKDLPSDFKNLIKKKESFQENADPWFKEKNYRLAKLFFEKEFLKRKLLEYGGNVSKTAREIGLERAYLQKKIKEFNLKAEPED</sequence>
<comment type="caution">
    <text evidence="14">The sequence shown here is derived from an EMBL/GenBank/DDBJ whole genome shotgun (WGS) entry which is preliminary data.</text>
</comment>
<dbReference type="InterPro" id="IPR058031">
    <property type="entry name" value="AAA_lid_NorR"/>
</dbReference>
<organism evidence="14">
    <name type="scientific">Thermodesulfobacterium geofontis</name>
    <dbReference type="NCBI Taxonomy" id="1295609"/>
    <lineage>
        <taxon>Bacteria</taxon>
        <taxon>Pseudomonadati</taxon>
        <taxon>Thermodesulfobacteriota</taxon>
        <taxon>Thermodesulfobacteria</taxon>
        <taxon>Thermodesulfobacteriales</taxon>
        <taxon>Thermodesulfobacteriaceae</taxon>
        <taxon>Thermodesulfobacterium</taxon>
    </lineage>
</organism>
<dbReference type="CDD" id="cd00009">
    <property type="entry name" value="AAA"/>
    <property type="match status" value="1"/>
</dbReference>
<evidence type="ECO:0000259" key="13">
    <source>
        <dbReference type="PROSITE" id="PS50110"/>
    </source>
</evidence>
<dbReference type="GO" id="GO:0006355">
    <property type="term" value="P:regulation of DNA-templated transcription"/>
    <property type="evidence" value="ECO:0007669"/>
    <property type="project" value="InterPro"/>
</dbReference>
<dbReference type="PROSITE" id="PS50110">
    <property type="entry name" value="RESPONSE_REGULATORY"/>
    <property type="match status" value="1"/>
</dbReference>
<evidence type="ECO:0000256" key="10">
    <source>
        <dbReference type="ARBA" id="ARBA00023163"/>
    </source>
</evidence>
<feature type="domain" description="Sigma-54 factor interaction" evidence="12">
    <location>
        <begin position="140"/>
        <end position="369"/>
    </location>
</feature>
<dbReference type="GO" id="GO:0043565">
    <property type="term" value="F:sequence-specific DNA binding"/>
    <property type="evidence" value="ECO:0007669"/>
    <property type="project" value="InterPro"/>
</dbReference>
<keyword evidence="5" id="KW-0067">ATP-binding</keyword>
<evidence type="ECO:0000256" key="5">
    <source>
        <dbReference type="ARBA" id="ARBA00022840"/>
    </source>
</evidence>
<keyword evidence="6" id="KW-0902">Two-component regulatory system</keyword>
<dbReference type="InterPro" id="IPR025944">
    <property type="entry name" value="Sigma_54_int_dom_CS"/>
</dbReference>
<evidence type="ECO:0000256" key="4">
    <source>
        <dbReference type="ARBA" id="ARBA00022741"/>
    </source>
</evidence>
<evidence type="ECO:0000256" key="8">
    <source>
        <dbReference type="ARBA" id="ARBA00023125"/>
    </source>
</evidence>
<accession>A0A7V4JP82</accession>
<dbReference type="SMART" id="SM00448">
    <property type="entry name" value="REC"/>
    <property type="match status" value="1"/>
</dbReference>
<dbReference type="GO" id="GO:0005737">
    <property type="term" value="C:cytoplasm"/>
    <property type="evidence" value="ECO:0007669"/>
    <property type="project" value="UniProtKB-SubCell"/>
</dbReference>
<dbReference type="Gene3D" id="3.40.50.300">
    <property type="entry name" value="P-loop containing nucleotide triphosphate hydrolases"/>
    <property type="match status" value="1"/>
</dbReference>
<evidence type="ECO:0000256" key="7">
    <source>
        <dbReference type="ARBA" id="ARBA00023015"/>
    </source>
</evidence>
<dbReference type="EMBL" id="DTEI01000021">
    <property type="protein sequence ID" value="HGU15215.1"/>
    <property type="molecule type" value="Genomic_DNA"/>
</dbReference>
<dbReference type="PRINTS" id="PR01590">
    <property type="entry name" value="HTHFIS"/>
</dbReference>
<dbReference type="SUPFAM" id="SSF52172">
    <property type="entry name" value="CheY-like"/>
    <property type="match status" value="1"/>
</dbReference>
<dbReference type="GO" id="GO:0000160">
    <property type="term" value="P:phosphorelay signal transduction system"/>
    <property type="evidence" value="ECO:0007669"/>
    <property type="project" value="UniProtKB-KW"/>
</dbReference>
<feature type="domain" description="Response regulatory" evidence="13">
    <location>
        <begin position="4"/>
        <end position="118"/>
    </location>
</feature>
<dbReference type="Pfam" id="PF00158">
    <property type="entry name" value="Sigma54_activat"/>
    <property type="match status" value="1"/>
</dbReference>
<keyword evidence="4" id="KW-0547">Nucleotide-binding</keyword>
<dbReference type="AlphaFoldDB" id="A0A7V4JP82"/>
<dbReference type="SUPFAM" id="SSF52540">
    <property type="entry name" value="P-loop containing nucleoside triphosphate hydrolases"/>
    <property type="match status" value="1"/>
</dbReference>
<keyword evidence="7" id="KW-0805">Transcription regulation</keyword>
<dbReference type="PROSITE" id="PS00676">
    <property type="entry name" value="SIGMA54_INTERACT_2"/>
    <property type="match status" value="1"/>
</dbReference>
<keyword evidence="9" id="KW-0010">Activator</keyword>